<dbReference type="PANTHER" id="PTHR46865:SF2">
    <property type="entry name" value="MONOOXYGENASE"/>
    <property type="match status" value="1"/>
</dbReference>
<evidence type="ECO:0000313" key="2">
    <source>
        <dbReference type="EMBL" id="GAA1962898.1"/>
    </source>
</evidence>
<keyword evidence="2" id="KW-0503">Monooxygenase</keyword>
<proteinExistence type="predicted"/>
<dbReference type="Pfam" id="PF01494">
    <property type="entry name" value="FAD_binding_3"/>
    <property type="match status" value="1"/>
</dbReference>
<keyword evidence="2" id="KW-0560">Oxidoreductase</keyword>
<name>A0ABP5CFE7_9ACTN</name>
<dbReference type="Proteomes" id="UP001499854">
    <property type="component" value="Unassembled WGS sequence"/>
</dbReference>
<gene>
    <name evidence="2" type="ORF">GCM10009838_19830</name>
</gene>
<dbReference type="Gene3D" id="3.50.50.60">
    <property type="entry name" value="FAD/NAD(P)-binding domain"/>
    <property type="match status" value="1"/>
</dbReference>
<protein>
    <submittedName>
        <fullName evidence="2">FAD-dependent monooxygenase</fullName>
    </submittedName>
</protein>
<sequence>MKNTNILISGAGIAGPTLAYWLRRHGFEVTVVERSGFLRDSGGAVDFRGEQVKLLKAMGVFDAVKANETAMGDEVVVDAEGREIIAFPSSFFSGEVEIERGDLARILYEATRDDAEYVFGDWVVGLEQRDDGVEVTFASGTARTYDLVVGADGLHSGIRRLAFGEETAFRRDMGFAIAGFTAPNDLGLDRRGLIYNVPGRGVMVSSARHADRAGVGFVFHAPELEYDRHDAAQQKDLVAKTFAGAGWQTARLVERMWEAQDLYFDTLSQIHMERWSSGRVVLLGDAAWCAGPGGSGTGMAMMGANVLAGELALAGGDHEAAFAAYEKALRPAAKIGQKQGKGAGPFLAPVDEKKIKGRNRAYKMLTHRFVAGVFNRMTARAANAVEFREYRSAGAGVAEPVGAGEWVAVGR</sequence>
<dbReference type="InterPro" id="IPR036188">
    <property type="entry name" value="FAD/NAD-bd_sf"/>
</dbReference>
<reference evidence="3" key="1">
    <citation type="journal article" date="2019" name="Int. J. Syst. Evol. Microbiol.">
        <title>The Global Catalogue of Microorganisms (GCM) 10K type strain sequencing project: providing services to taxonomists for standard genome sequencing and annotation.</title>
        <authorList>
            <consortium name="The Broad Institute Genomics Platform"/>
            <consortium name="The Broad Institute Genome Sequencing Center for Infectious Disease"/>
            <person name="Wu L."/>
            <person name="Ma J."/>
        </authorList>
    </citation>
    <scope>NUCLEOTIDE SEQUENCE [LARGE SCALE GENOMIC DNA]</scope>
    <source>
        <strain evidence="3">JCM 16013</strain>
    </source>
</reference>
<dbReference type="RefSeq" id="WP_344656641.1">
    <property type="nucleotide sequence ID" value="NZ_BAAAQM010000008.1"/>
</dbReference>
<dbReference type="EMBL" id="BAAAQM010000008">
    <property type="protein sequence ID" value="GAA1962898.1"/>
    <property type="molecule type" value="Genomic_DNA"/>
</dbReference>
<feature type="domain" description="FAD-binding" evidence="1">
    <location>
        <begin position="4"/>
        <end position="333"/>
    </location>
</feature>
<dbReference type="PANTHER" id="PTHR46865">
    <property type="entry name" value="OXIDOREDUCTASE-RELATED"/>
    <property type="match status" value="1"/>
</dbReference>
<comment type="caution">
    <text evidence="2">The sequence shown here is derived from an EMBL/GenBank/DDBJ whole genome shotgun (WGS) entry which is preliminary data.</text>
</comment>
<organism evidence="2 3">
    <name type="scientific">Catenulispora subtropica</name>
    <dbReference type="NCBI Taxonomy" id="450798"/>
    <lineage>
        <taxon>Bacteria</taxon>
        <taxon>Bacillati</taxon>
        <taxon>Actinomycetota</taxon>
        <taxon>Actinomycetes</taxon>
        <taxon>Catenulisporales</taxon>
        <taxon>Catenulisporaceae</taxon>
        <taxon>Catenulispora</taxon>
    </lineage>
</organism>
<evidence type="ECO:0000313" key="3">
    <source>
        <dbReference type="Proteomes" id="UP001499854"/>
    </source>
</evidence>
<dbReference type="InterPro" id="IPR002938">
    <property type="entry name" value="FAD-bd"/>
</dbReference>
<accession>A0ABP5CFE7</accession>
<dbReference type="InterPro" id="IPR051704">
    <property type="entry name" value="FAD_aromatic-hydroxylase"/>
</dbReference>
<dbReference type="PRINTS" id="PR00420">
    <property type="entry name" value="RNGMNOXGNASE"/>
</dbReference>
<keyword evidence="3" id="KW-1185">Reference proteome</keyword>
<dbReference type="GO" id="GO:0004497">
    <property type="term" value="F:monooxygenase activity"/>
    <property type="evidence" value="ECO:0007669"/>
    <property type="project" value="UniProtKB-KW"/>
</dbReference>
<dbReference type="SUPFAM" id="SSF51905">
    <property type="entry name" value="FAD/NAD(P)-binding domain"/>
    <property type="match status" value="1"/>
</dbReference>
<dbReference type="Gene3D" id="3.30.9.10">
    <property type="entry name" value="D-Amino Acid Oxidase, subunit A, domain 2"/>
    <property type="match status" value="1"/>
</dbReference>
<evidence type="ECO:0000259" key="1">
    <source>
        <dbReference type="Pfam" id="PF01494"/>
    </source>
</evidence>